<dbReference type="STRING" id="1450538.A0A2V5IV50"/>
<name>A0A2V5IV50_ASPV1</name>
<evidence type="ECO:0000256" key="2">
    <source>
        <dbReference type="SAM" id="Phobius"/>
    </source>
</evidence>
<keyword evidence="2" id="KW-0472">Membrane</keyword>
<organism evidence="3 4">
    <name type="scientific">Aspergillus violaceofuscus (strain CBS 115571)</name>
    <dbReference type="NCBI Taxonomy" id="1450538"/>
    <lineage>
        <taxon>Eukaryota</taxon>
        <taxon>Fungi</taxon>
        <taxon>Dikarya</taxon>
        <taxon>Ascomycota</taxon>
        <taxon>Pezizomycotina</taxon>
        <taxon>Eurotiomycetes</taxon>
        <taxon>Eurotiomycetidae</taxon>
        <taxon>Eurotiales</taxon>
        <taxon>Aspergillaceae</taxon>
        <taxon>Aspergillus</taxon>
    </lineage>
</organism>
<evidence type="ECO:0000313" key="3">
    <source>
        <dbReference type="EMBL" id="PYI23886.1"/>
    </source>
</evidence>
<feature type="compositionally biased region" description="Polar residues" evidence="1">
    <location>
        <begin position="717"/>
        <end position="727"/>
    </location>
</feature>
<dbReference type="EMBL" id="KZ825104">
    <property type="protein sequence ID" value="PYI23886.1"/>
    <property type="molecule type" value="Genomic_DNA"/>
</dbReference>
<feature type="region of interest" description="Disordered" evidence="1">
    <location>
        <begin position="707"/>
        <end position="727"/>
    </location>
</feature>
<gene>
    <name evidence="3" type="ORF">BO99DRAFT_375586</name>
</gene>
<keyword evidence="2" id="KW-0812">Transmembrane</keyword>
<proteinExistence type="predicted"/>
<sequence length="759" mass="81769">MNTPSPSQQEPHKVVIKRSILGALQCCVIHLLPIAVSSTIVGLNIKGIYLGADMMSPFKSETINLALFQLAAKAHEIMIVASLSVTVLQCVRHELLFGGGLPLGLLGSGLALNNFGYFFSREFYGGLKCMAIHGERSRRAALIGLVVVAGLLATLAGPASAVLLVPKSQTWSAGGTELILNGSESDYWPVDLSKEIPDLEQLCSEHNSTLLGFCPAGGFHSLWNHWGTMNSTTFQTQNVRAYAKGLSGSRFYWPVSSPLSLIPPLYSLGDIQQQPNGRTSLIQPHAATVVMLQRLAEDWWRAFSAQKGLSQSQVDDRTTSATFKHAIALARCAAPQKLRASDTTVYFPSINGRFDFANSLPLDVGSLNLTPTDHLQFQWVHLPPRFGAASIGGLFQTPWITTEGGSAARVAIGCTVQAGWVPATVFTDKYTFWTGWYPWNIQYNNRSLAWNPISYSATNGRVAFGDKWLKLLTPPSPLTVGDTTSTWRPSTIESLFLNAGLATNAKTDEIALDGWLVNNSSSWQRVSLVEAIVCSVILDGLSRTGSHQLFIEDRPAMQPSTTTPSTPSESVTIKAEMEISGFSLQHSLAGTLAMSVLFAHMAIATGHIIYLILKRHTSGSWSSVGELIALAQNSPPASGVLTNTGGGIRSSKTYAHLARIRVARASDPCGQGRIVLVFDGHAPSEICGDSSGTELVGLHTSLLYHSSTRQNEHHTGRNTSSSTEDSIWGLSHSTEGLVSESRRVATVTTALVQPGRSYA</sequence>
<accession>A0A2V5IV50</accession>
<dbReference type="Proteomes" id="UP000249829">
    <property type="component" value="Unassembled WGS sequence"/>
</dbReference>
<evidence type="ECO:0000313" key="4">
    <source>
        <dbReference type="Proteomes" id="UP000249829"/>
    </source>
</evidence>
<reference evidence="3 4" key="1">
    <citation type="submission" date="2018-02" db="EMBL/GenBank/DDBJ databases">
        <title>The genomes of Aspergillus section Nigri reveals drivers in fungal speciation.</title>
        <authorList>
            <consortium name="DOE Joint Genome Institute"/>
            <person name="Vesth T.C."/>
            <person name="Nybo J."/>
            <person name="Theobald S."/>
            <person name="Brandl J."/>
            <person name="Frisvad J.C."/>
            <person name="Nielsen K.F."/>
            <person name="Lyhne E.K."/>
            <person name="Kogle M.E."/>
            <person name="Kuo A."/>
            <person name="Riley R."/>
            <person name="Clum A."/>
            <person name="Nolan M."/>
            <person name="Lipzen A."/>
            <person name="Salamov A."/>
            <person name="Henrissat B."/>
            <person name="Wiebenga A."/>
            <person name="De vries R.P."/>
            <person name="Grigoriev I.V."/>
            <person name="Mortensen U.H."/>
            <person name="Andersen M.R."/>
            <person name="Baker S.E."/>
        </authorList>
    </citation>
    <scope>NUCLEOTIDE SEQUENCE [LARGE SCALE GENOMIC DNA]</scope>
    <source>
        <strain evidence="3 4">CBS 115571</strain>
    </source>
</reference>
<feature type="transmembrane region" description="Helical" evidence="2">
    <location>
        <begin position="592"/>
        <end position="613"/>
    </location>
</feature>
<dbReference type="AlphaFoldDB" id="A0A2V5IV50"/>
<protein>
    <submittedName>
        <fullName evidence="3">Uncharacterized protein</fullName>
    </submittedName>
</protein>
<dbReference type="OMA" id="ITNTRCE"/>
<feature type="transmembrane region" description="Helical" evidence="2">
    <location>
        <begin position="95"/>
        <end position="119"/>
    </location>
</feature>
<keyword evidence="2" id="KW-1133">Transmembrane helix</keyword>
<feature type="transmembrane region" description="Helical" evidence="2">
    <location>
        <begin position="140"/>
        <end position="165"/>
    </location>
</feature>
<feature type="transmembrane region" description="Helical" evidence="2">
    <location>
        <begin position="20"/>
        <end position="45"/>
    </location>
</feature>
<evidence type="ECO:0000256" key="1">
    <source>
        <dbReference type="SAM" id="MobiDB-lite"/>
    </source>
</evidence>
<keyword evidence="4" id="KW-1185">Reference proteome</keyword>